<evidence type="ECO:0000313" key="3">
    <source>
        <dbReference type="Proteomes" id="UP000031594"/>
    </source>
</evidence>
<gene>
    <name evidence="1" type="ORF">A946_01895</name>
    <name evidence="2" type="ORF">kam1_1327</name>
</gene>
<dbReference type="STRING" id="1202785.A946_01895"/>
<reference evidence="4" key="3">
    <citation type="submission" date="2019-03" db="EMBL/GenBank/DDBJ databases">
        <title>Complete genome of Methylacidiphilum kamchatkense Kam1.</title>
        <authorList>
            <person name="Kruse T."/>
            <person name="Murarilal Ratnadevi C."/>
            <person name="Erikstad H.-A."/>
            <person name="Birkeland N.-K."/>
        </authorList>
    </citation>
    <scope>NUCLEOTIDE SEQUENCE [LARGE SCALE GENOMIC DNA]</scope>
    <source>
        <strain evidence="4">kam1</strain>
    </source>
</reference>
<dbReference type="EMBL" id="CP037899">
    <property type="protein sequence ID" value="QDQ42552.1"/>
    <property type="molecule type" value="Genomic_DNA"/>
</dbReference>
<dbReference type="EMBL" id="JQNX01000001">
    <property type="protein sequence ID" value="KIE59453.1"/>
    <property type="molecule type" value="Genomic_DNA"/>
</dbReference>
<proteinExistence type="predicted"/>
<evidence type="ECO:0000313" key="2">
    <source>
        <dbReference type="EMBL" id="QDQ42552.1"/>
    </source>
</evidence>
<reference evidence="2" key="2">
    <citation type="journal article" date="2019" name="BMC Genomics">
        <title>Complete genome sequence analysis of the thermoacidophilic verrucomicrobial methanotroph 'Candidatus Methylacidiphilum kamchatkense' strain Kam1 and comparison with its closest relatives.</title>
        <authorList>
            <person name="Kruse T."/>
            <person name="Ratnadevi C.M."/>
            <person name="Erikstad H.A."/>
            <person name="Birkeland N.K."/>
        </authorList>
    </citation>
    <scope>NUCLEOTIDE SEQUENCE</scope>
    <source>
        <strain evidence="2">Kam1</strain>
    </source>
</reference>
<dbReference type="KEGG" id="mkc:kam1_1327"/>
<accession>A0A0C1UUL5</accession>
<dbReference type="Proteomes" id="UP000315925">
    <property type="component" value="Chromosome"/>
</dbReference>
<dbReference type="AlphaFoldDB" id="A0A0C1UUL5"/>
<reference evidence="1 3" key="1">
    <citation type="submission" date="2014-08" db="EMBL/GenBank/DDBJ databases">
        <title>Methylacidiphilum kamchatkense strain Kam1 draft genome sequence.</title>
        <authorList>
            <person name="Birkeland N.-K."/>
            <person name="Erikstad H.A."/>
        </authorList>
    </citation>
    <scope>NUCLEOTIDE SEQUENCE [LARGE SCALE GENOMIC DNA]</scope>
    <source>
        <strain evidence="1 3">Kam1</strain>
    </source>
</reference>
<keyword evidence="3" id="KW-1185">Reference proteome</keyword>
<name>A0A0C1UUL5_9BACT</name>
<dbReference type="Proteomes" id="UP000031594">
    <property type="component" value="Unassembled WGS sequence"/>
</dbReference>
<protein>
    <submittedName>
        <fullName evidence="2">Uncharacterized protein</fullName>
    </submittedName>
</protein>
<sequence length="67" mass="7655">MVLCILKRKLEVKSFLNEFLVFYTPTLKLLKKLYGLSASSFSSEELIIDLSGEKDVKRKESTRGCPL</sequence>
<evidence type="ECO:0000313" key="1">
    <source>
        <dbReference type="EMBL" id="KIE59453.1"/>
    </source>
</evidence>
<organism evidence="2 4">
    <name type="scientific">Methylacidiphilum kamchatkense Kam1</name>
    <dbReference type="NCBI Taxonomy" id="1202785"/>
    <lineage>
        <taxon>Bacteria</taxon>
        <taxon>Pseudomonadati</taxon>
        <taxon>Verrucomicrobiota</taxon>
        <taxon>Methylacidiphilae</taxon>
        <taxon>Methylacidiphilales</taxon>
        <taxon>Methylacidiphilaceae</taxon>
        <taxon>Methylacidiphilum (ex Ratnadevi et al. 2023)</taxon>
    </lineage>
</organism>
<evidence type="ECO:0000313" key="4">
    <source>
        <dbReference type="Proteomes" id="UP000315925"/>
    </source>
</evidence>